<dbReference type="SMART" id="SM00044">
    <property type="entry name" value="CYCc"/>
    <property type="match status" value="1"/>
</dbReference>
<sequence length="454" mass="49584">MNTHGADVSNILLDRVSGWLKTAALGGETLEHIVAGFCERLAAAGVPLLRVHLSFSMLHPLYDALGFTWMRGKGVTVEGFRASGEDSEPSRFLLSPYYYLLSNSLDHLRRRIDHKAPAEFPIFNDLREIGATDYMAFVQSFGEAPGQGMVGSWATDAPGGFSDNVIDALLRVQNSLAVAAKMAVLGKLADNMLMTYLGGNAGRRVLSGQIRRGDGETIRAALVMADMRQSTMLAEKEGRQAYIDTLNQFFDAIATPFNRNGGEIVSFIGDGFLAVYPCGRHREPSQVAAQAAMTAVRHATLRMNELNANRRKDGLVDIRYGIGLHVGNVMFGNVGLKDRLTFSAFGSAVNEVQRLQGLTKKYSQSIVASQTFATYCGGEWTTLGQEKLRGVRQKLTVLLPGQTNLKVDRAEALDGNGRDGRSEAEQVMLLYRDARSLRDMDGRSKVPTIARGLN</sequence>
<protein>
    <submittedName>
        <fullName evidence="2">Adenylate cyclase</fullName>
    </submittedName>
</protein>
<name>A0A2T5BI49_MYCDI</name>
<dbReference type="PANTHER" id="PTHR43081">
    <property type="entry name" value="ADENYLATE CYCLASE, TERMINAL-DIFFERENTIATION SPECIFIC-RELATED"/>
    <property type="match status" value="1"/>
</dbReference>
<comment type="caution">
    <text evidence="2">The sequence shown here is derived from an EMBL/GenBank/DDBJ whole genome shotgun (WGS) entry which is preliminary data.</text>
</comment>
<gene>
    <name evidence="2" type="ORF">C7449_101315</name>
</gene>
<dbReference type="GO" id="GO:0004016">
    <property type="term" value="F:adenylate cyclase activity"/>
    <property type="evidence" value="ECO:0007669"/>
    <property type="project" value="UniProtKB-ARBA"/>
</dbReference>
<dbReference type="PANTHER" id="PTHR43081:SF11">
    <property type="entry name" value="BLR2264 PROTEIN"/>
    <property type="match status" value="1"/>
</dbReference>
<organism evidence="2 3">
    <name type="scientific">Mycoplana dimorpha</name>
    <dbReference type="NCBI Taxonomy" id="28320"/>
    <lineage>
        <taxon>Bacteria</taxon>
        <taxon>Pseudomonadati</taxon>
        <taxon>Pseudomonadota</taxon>
        <taxon>Alphaproteobacteria</taxon>
        <taxon>Hyphomicrobiales</taxon>
        <taxon>Rhizobiaceae</taxon>
        <taxon>Mycoplana</taxon>
    </lineage>
</organism>
<dbReference type="RefSeq" id="WP_108001015.1">
    <property type="nucleotide sequence ID" value="NZ_JBHEEX010000008.1"/>
</dbReference>
<dbReference type="AlphaFoldDB" id="A0A2T5BI49"/>
<dbReference type="Proteomes" id="UP000241247">
    <property type="component" value="Unassembled WGS sequence"/>
</dbReference>
<evidence type="ECO:0000259" key="1">
    <source>
        <dbReference type="PROSITE" id="PS50125"/>
    </source>
</evidence>
<dbReference type="InterPro" id="IPR001054">
    <property type="entry name" value="A/G_cyclase"/>
</dbReference>
<dbReference type="OrthoDB" id="4565346at2"/>
<reference evidence="2 3" key="1">
    <citation type="submission" date="2018-04" db="EMBL/GenBank/DDBJ databases">
        <title>Genomic Encyclopedia of Type Strains, Phase IV (KMG-IV): sequencing the most valuable type-strain genomes for metagenomic binning, comparative biology and taxonomic classification.</title>
        <authorList>
            <person name="Goeker M."/>
        </authorList>
    </citation>
    <scope>NUCLEOTIDE SEQUENCE [LARGE SCALE GENOMIC DNA]</scope>
    <source>
        <strain evidence="2 3">DSM 7138</strain>
    </source>
</reference>
<dbReference type="PROSITE" id="PS50125">
    <property type="entry name" value="GUANYLATE_CYCLASE_2"/>
    <property type="match status" value="1"/>
</dbReference>
<dbReference type="Pfam" id="PF00211">
    <property type="entry name" value="Guanylate_cyc"/>
    <property type="match status" value="1"/>
</dbReference>
<evidence type="ECO:0000313" key="2">
    <source>
        <dbReference type="EMBL" id="PTM98650.1"/>
    </source>
</evidence>
<dbReference type="InterPro" id="IPR050697">
    <property type="entry name" value="Adenylyl/Guanylyl_Cyclase_3/4"/>
</dbReference>
<proteinExistence type="predicted"/>
<dbReference type="GO" id="GO:0035556">
    <property type="term" value="P:intracellular signal transduction"/>
    <property type="evidence" value="ECO:0007669"/>
    <property type="project" value="InterPro"/>
</dbReference>
<dbReference type="Gene3D" id="3.30.70.1230">
    <property type="entry name" value="Nucleotide cyclase"/>
    <property type="match status" value="1"/>
</dbReference>
<dbReference type="CDD" id="cd07302">
    <property type="entry name" value="CHD"/>
    <property type="match status" value="1"/>
</dbReference>
<accession>A0A2T5BI49</accession>
<dbReference type="EMBL" id="PZZZ01000001">
    <property type="protein sequence ID" value="PTM98650.1"/>
    <property type="molecule type" value="Genomic_DNA"/>
</dbReference>
<dbReference type="InterPro" id="IPR029787">
    <property type="entry name" value="Nucleotide_cyclase"/>
</dbReference>
<feature type="domain" description="Guanylate cyclase" evidence="1">
    <location>
        <begin position="221"/>
        <end position="356"/>
    </location>
</feature>
<keyword evidence="3" id="KW-1185">Reference proteome</keyword>
<evidence type="ECO:0000313" key="3">
    <source>
        <dbReference type="Proteomes" id="UP000241247"/>
    </source>
</evidence>
<dbReference type="SUPFAM" id="SSF55073">
    <property type="entry name" value="Nucleotide cyclase"/>
    <property type="match status" value="1"/>
</dbReference>
<dbReference type="GO" id="GO:0006171">
    <property type="term" value="P:cAMP biosynthetic process"/>
    <property type="evidence" value="ECO:0007669"/>
    <property type="project" value="TreeGrafter"/>
</dbReference>